<reference evidence="2" key="1">
    <citation type="submission" date="2017-03" db="EMBL/GenBank/DDBJ databases">
        <title>Phytopthora megakarya and P. palmivora, two closely related causual agents of cacao black pod achieved similar genome size and gene model numbers by different mechanisms.</title>
        <authorList>
            <person name="Ali S."/>
            <person name="Shao J."/>
            <person name="Larry D.J."/>
            <person name="Kronmiller B."/>
            <person name="Shen D."/>
            <person name="Strem M.D."/>
            <person name="Melnick R.L."/>
            <person name="Guiltinan M.J."/>
            <person name="Tyler B.M."/>
            <person name="Meinhardt L.W."/>
            <person name="Bailey B.A."/>
        </authorList>
    </citation>
    <scope>NUCLEOTIDE SEQUENCE [LARGE SCALE GENOMIC DNA]</scope>
    <source>
        <strain evidence="2">zdho120</strain>
    </source>
</reference>
<evidence type="ECO:0000313" key="1">
    <source>
        <dbReference type="EMBL" id="OWY99193.1"/>
    </source>
</evidence>
<protein>
    <submittedName>
        <fullName evidence="1">Uncharacterized protein</fullName>
    </submittedName>
</protein>
<dbReference type="Proteomes" id="UP000198211">
    <property type="component" value="Unassembled WGS sequence"/>
</dbReference>
<dbReference type="EMBL" id="NBNE01008714">
    <property type="protein sequence ID" value="OWY99193.1"/>
    <property type="molecule type" value="Genomic_DNA"/>
</dbReference>
<organism evidence="1 2">
    <name type="scientific">Phytophthora megakarya</name>
    <dbReference type="NCBI Taxonomy" id="4795"/>
    <lineage>
        <taxon>Eukaryota</taxon>
        <taxon>Sar</taxon>
        <taxon>Stramenopiles</taxon>
        <taxon>Oomycota</taxon>
        <taxon>Peronosporomycetes</taxon>
        <taxon>Peronosporales</taxon>
        <taxon>Peronosporaceae</taxon>
        <taxon>Phytophthora</taxon>
    </lineage>
</organism>
<keyword evidence="2" id="KW-1185">Reference proteome</keyword>
<accession>A0A225V274</accession>
<dbReference type="AlphaFoldDB" id="A0A225V274"/>
<gene>
    <name evidence="1" type="ORF">PHMEG_00029853</name>
</gene>
<proteinExistence type="predicted"/>
<sequence length="73" mass="8299">MKTSYRKHEEVVRLLLDNKAAVDLTDNIASLNRSHTMKDVFAQFQSNQFGAPEGKTVTAIPFCRLQPVWFISS</sequence>
<evidence type="ECO:0000313" key="2">
    <source>
        <dbReference type="Proteomes" id="UP000198211"/>
    </source>
</evidence>
<name>A0A225V274_9STRA</name>
<dbReference type="OrthoDB" id="366390at2759"/>
<comment type="caution">
    <text evidence="1">The sequence shown here is derived from an EMBL/GenBank/DDBJ whole genome shotgun (WGS) entry which is preliminary data.</text>
</comment>